<sequence>MFSKTLIILLIVNFVSDSYGQKNKKFFRKDYTYIDATQTFYKINSLPSTWADAKRICALEGAIFWHPDNELEAKAVIEFWKKTKPNIPWLWTAFSDILVEGRFETVEGKPSSEVFTNWQHGTPDNYQGNEDCTHMSTVPDMNDYRCDSKALFICKKTLQSLEWNNNCDMPNLDYTYSSTTGKCYKLHTTPLNWTEANDRCQLELSTLAVIRNSLEADYLVKLIQSTPKPRIKGKYQRGVYHLGFHNRFNEGWQTITGKPLESEDEDWFDNYKPDGEDECGSMFFNGRLINTDCDMKSLFICQHGADSLLEPIDIRLSSQPYVGGGVE</sequence>
<protein>
    <submittedName>
        <fullName evidence="3">IML11</fullName>
    </submittedName>
</protein>
<dbReference type="InterPro" id="IPR050801">
    <property type="entry name" value="Ca-Dep_Lectins_ImmuneDev"/>
</dbReference>
<organism evidence="3">
    <name type="scientific">Mythimna separata</name>
    <name type="common">Oriental armyworm</name>
    <name type="synonym">Pseudaletia separata</name>
    <dbReference type="NCBI Taxonomy" id="271217"/>
    <lineage>
        <taxon>Eukaryota</taxon>
        <taxon>Metazoa</taxon>
        <taxon>Ecdysozoa</taxon>
        <taxon>Arthropoda</taxon>
        <taxon>Hexapoda</taxon>
        <taxon>Insecta</taxon>
        <taxon>Pterygota</taxon>
        <taxon>Neoptera</taxon>
        <taxon>Endopterygota</taxon>
        <taxon>Lepidoptera</taxon>
        <taxon>Glossata</taxon>
        <taxon>Ditrysia</taxon>
        <taxon>Noctuoidea</taxon>
        <taxon>Noctuidae</taxon>
        <taxon>Noctuinae</taxon>
        <taxon>Hadenini</taxon>
        <taxon>Mythimna</taxon>
    </lineage>
</organism>
<dbReference type="PANTHER" id="PTHR22801:SF63">
    <property type="entry name" value="C-TYPE LECTIN DOMAIN-CONTAINING PROTEIN"/>
    <property type="match status" value="1"/>
</dbReference>
<feature type="domain" description="C-type lectin" evidence="2">
    <location>
        <begin position="41"/>
        <end position="155"/>
    </location>
</feature>
<evidence type="ECO:0000256" key="1">
    <source>
        <dbReference type="SAM" id="SignalP"/>
    </source>
</evidence>
<dbReference type="Gene3D" id="3.10.100.10">
    <property type="entry name" value="Mannose-Binding Protein A, subunit A"/>
    <property type="match status" value="2"/>
</dbReference>
<reference evidence="3" key="1">
    <citation type="journal article" date="2021" name="Insects">
        <title>Identification of 35 C-Type Lectins in the Oriental Armyworm, Mythimna separata (Walker).</title>
        <authorList>
            <person name="Li H."/>
            <person name="Liu F.-F."/>
            <person name="Fu L.-Q."/>
            <person name="Liu Z."/>
            <person name="Zhang W.-T."/>
            <person name="Wang Q."/>
            <person name="Rao X.-J."/>
        </authorList>
    </citation>
    <scope>NUCLEOTIDE SEQUENCE</scope>
</reference>
<feature type="chain" id="PRO_5034855495" evidence="1">
    <location>
        <begin position="21"/>
        <end position="327"/>
    </location>
</feature>
<dbReference type="SUPFAM" id="SSF56436">
    <property type="entry name" value="C-type lectin-like"/>
    <property type="match status" value="2"/>
</dbReference>
<evidence type="ECO:0000259" key="2">
    <source>
        <dbReference type="PROSITE" id="PS50041"/>
    </source>
</evidence>
<dbReference type="CDD" id="cd00037">
    <property type="entry name" value="CLECT"/>
    <property type="match status" value="2"/>
</dbReference>
<dbReference type="EMBL" id="MW658738">
    <property type="protein sequence ID" value="QWY13108.1"/>
    <property type="molecule type" value="mRNA"/>
</dbReference>
<feature type="signal peptide" evidence="1">
    <location>
        <begin position="1"/>
        <end position="20"/>
    </location>
</feature>
<dbReference type="PANTHER" id="PTHR22801">
    <property type="entry name" value="LITHOSTATHINE"/>
    <property type="match status" value="1"/>
</dbReference>
<reference evidence="3" key="2">
    <citation type="submission" date="2021-02" db="EMBL/GenBank/DDBJ databases">
        <authorList>
            <person name="Rao X."/>
        </authorList>
    </citation>
    <scope>NUCLEOTIDE SEQUENCE</scope>
</reference>
<dbReference type="Pfam" id="PF00059">
    <property type="entry name" value="Lectin_C"/>
    <property type="match status" value="2"/>
</dbReference>
<feature type="domain" description="C-type lectin" evidence="2">
    <location>
        <begin position="179"/>
        <end position="302"/>
    </location>
</feature>
<dbReference type="PROSITE" id="PS50041">
    <property type="entry name" value="C_TYPE_LECTIN_2"/>
    <property type="match status" value="2"/>
</dbReference>
<accession>A0A8F3C7D0</accession>
<dbReference type="InterPro" id="IPR001304">
    <property type="entry name" value="C-type_lectin-like"/>
</dbReference>
<dbReference type="InterPro" id="IPR016187">
    <property type="entry name" value="CTDL_fold"/>
</dbReference>
<keyword evidence="1" id="KW-0732">Signal</keyword>
<evidence type="ECO:0000313" key="3">
    <source>
        <dbReference type="EMBL" id="QWY13108.1"/>
    </source>
</evidence>
<dbReference type="SMART" id="SM00034">
    <property type="entry name" value="CLECT"/>
    <property type="match status" value="2"/>
</dbReference>
<name>A0A8F3C7D0_MYTSE</name>
<proteinExistence type="evidence at transcript level"/>
<dbReference type="AlphaFoldDB" id="A0A8F3C7D0"/>
<dbReference type="InterPro" id="IPR016186">
    <property type="entry name" value="C-type_lectin-like/link_sf"/>
</dbReference>